<proteinExistence type="predicted"/>
<dbReference type="EMBL" id="BGPR01000024">
    <property type="protein sequence ID" value="GBL80962.1"/>
    <property type="molecule type" value="Genomic_DNA"/>
</dbReference>
<feature type="domain" description="BRCT" evidence="2">
    <location>
        <begin position="54"/>
        <end position="140"/>
    </location>
</feature>
<dbReference type="AlphaFoldDB" id="A0A4Y2AM78"/>
<evidence type="ECO:0000259" key="2">
    <source>
        <dbReference type="PROSITE" id="PS50172"/>
    </source>
</evidence>
<dbReference type="GO" id="GO:0042276">
    <property type="term" value="P:error-prone translesion synthesis"/>
    <property type="evidence" value="ECO:0007669"/>
    <property type="project" value="TreeGrafter"/>
</dbReference>
<feature type="compositionally biased region" description="Low complexity" evidence="1">
    <location>
        <begin position="523"/>
        <end position="537"/>
    </location>
</feature>
<dbReference type="SUPFAM" id="SSF56672">
    <property type="entry name" value="DNA/RNA polymerases"/>
    <property type="match status" value="1"/>
</dbReference>
<dbReference type="GO" id="GO:0003887">
    <property type="term" value="F:DNA-directed DNA polymerase activity"/>
    <property type="evidence" value="ECO:0007669"/>
    <property type="project" value="TreeGrafter"/>
</dbReference>
<feature type="compositionally biased region" description="Basic and acidic residues" evidence="1">
    <location>
        <begin position="170"/>
        <end position="181"/>
    </location>
</feature>
<feature type="compositionally biased region" description="Basic and acidic residues" evidence="1">
    <location>
        <begin position="1"/>
        <end position="11"/>
    </location>
</feature>
<dbReference type="InterPro" id="IPR043128">
    <property type="entry name" value="Rev_trsase/Diguanyl_cyclase"/>
</dbReference>
<dbReference type="Gene3D" id="6.10.250.1490">
    <property type="match status" value="1"/>
</dbReference>
<feature type="compositionally biased region" description="Polar residues" evidence="1">
    <location>
        <begin position="265"/>
        <end position="281"/>
    </location>
</feature>
<feature type="compositionally biased region" description="Polar residues" evidence="1">
    <location>
        <begin position="468"/>
        <end position="522"/>
    </location>
</feature>
<feature type="compositionally biased region" description="Polar residues" evidence="1">
    <location>
        <begin position="222"/>
        <end position="250"/>
    </location>
</feature>
<feature type="region of interest" description="Disordered" evidence="1">
    <location>
        <begin position="218"/>
        <end position="250"/>
    </location>
</feature>
<gene>
    <name evidence="3" type="primary">REV1_2</name>
    <name evidence="3" type="ORF">AVEN_83057_1</name>
</gene>
<dbReference type="FunFam" id="3.40.50.10190:FF:000011">
    <property type="entry name" value="DNA repair protein REV1"/>
    <property type="match status" value="1"/>
</dbReference>
<dbReference type="CDD" id="cd17719">
    <property type="entry name" value="BRCT_Rev1"/>
    <property type="match status" value="1"/>
</dbReference>
<dbReference type="OrthoDB" id="427711at2759"/>
<dbReference type="Gene3D" id="3.40.50.10190">
    <property type="entry name" value="BRCT domain"/>
    <property type="match status" value="1"/>
</dbReference>
<feature type="compositionally biased region" description="Polar residues" evidence="1">
    <location>
        <begin position="346"/>
        <end position="356"/>
    </location>
</feature>
<dbReference type="GO" id="GO:0017125">
    <property type="term" value="F:deoxycytidyl transferase activity"/>
    <property type="evidence" value="ECO:0007669"/>
    <property type="project" value="TreeGrafter"/>
</dbReference>
<feature type="compositionally biased region" description="Basic and acidic residues" evidence="1">
    <location>
        <begin position="618"/>
        <end position="630"/>
    </location>
</feature>
<feature type="compositionally biased region" description="Basic and acidic residues" evidence="1">
    <location>
        <begin position="576"/>
        <end position="595"/>
    </location>
</feature>
<feature type="compositionally biased region" description="Polar residues" evidence="1">
    <location>
        <begin position="307"/>
        <end position="325"/>
    </location>
</feature>
<feature type="region of interest" description="Disordered" evidence="1">
    <location>
        <begin position="305"/>
        <end position="356"/>
    </location>
</feature>
<sequence>MASKQSEELSKKKSKHRKRRENGFEEWGGYMAAKKQKLEMQFEDKKALELMDQKETKIFKGIGIFVNGLTTPSADELKRLMLIHGGKFYHYPTSKITHVIASNLPKSKMRLLKTQVFVTGDWITDSIKAGKLLPHQNYFLYSPEVADKQQRLQIGNYFQKKSDSSSITETVKEDDTAEKKNKNTSMLEELFGEDLDSDSSIDSEQNAQCNLVNKNSLHKESSSNASYQKHSTSNHSKVSSPVKSSLTGSSGIAVSAQNQRISSNYSSNLKPSLSGSENHTFNESSLSKMKNKNKSILDELFGEDLESNSNTGSEQNIKSNLVNKNSPHKKSSANASYQKHGKSNHSRVSSPLKSSSNVDIPVSVFTSSHGKVSPMKSSSNVDIPVSVFTSSHGKVSPMKSSSNVDISVSSQNQSIPCKDSSHLKQSLNKLGNHTFNERSLSKKKNENKSILDELFGEDLDSDSSIDSEQNAKSISVNKNSPLKKTSSNVAYQKHGTSNHGRVSSPMKSSSNVDISVSTQNFTNNDSSHLKSSSSINNLAHRNVRNISVNQSTSNKESSYSKPSKSGDASISPQKHGAPERNTESSHSKPSKREHASISPQKHGASETNMKSSYSKPSKRGDASLSPEKHGRAVKAGDPNFLPEFFNHSRKHHISTSAQELKRYVQFLVERNKEKHFPKRERLRELSQQFPNDSSFITSDPKAKGRQHVIMHLDMDCFFVSVGLKKHPQFRVSVERNADQLEPTRFENYSLADAADKKRRD</sequence>
<comment type="caution">
    <text evidence="3">The sequence shown here is derived from an EMBL/GenBank/DDBJ whole genome shotgun (WGS) entry which is preliminary data.</text>
</comment>
<dbReference type="SMART" id="SM00292">
    <property type="entry name" value="BRCT"/>
    <property type="match status" value="1"/>
</dbReference>
<feature type="compositionally biased region" description="Polar residues" evidence="1">
    <location>
        <begin position="605"/>
        <end position="615"/>
    </location>
</feature>
<dbReference type="InterPro" id="IPR036420">
    <property type="entry name" value="BRCT_dom_sf"/>
</dbReference>
<accession>A0A4Y2AM78</accession>
<dbReference type="SUPFAM" id="SSF52113">
    <property type="entry name" value="BRCT domain"/>
    <property type="match status" value="1"/>
</dbReference>
<dbReference type="Proteomes" id="UP000499080">
    <property type="component" value="Unassembled WGS sequence"/>
</dbReference>
<evidence type="ECO:0000313" key="3">
    <source>
        <dbReference type="EMBL" id="GBL80962.1"/>
    </source>
</evidence>
<feature type="region of interest" description="Disordered" evidence="1">
    <location>
        <begin position="265"/>
        <end position="288"/>
    </location>
</feature>
<protein>
    <submittedName>
        <fullName evidence="3">DNA repair protein REV1</fullName>
    </submittedName>
</protein>
<dbReference type="GO" id="GO:0070987">
    <property type="term" value="P:error-free translesion synthesis"/>
    <property type="evidence" value="ECO:0007669"/>
    <property type="project" value="TreeGrafter"/>
</dbReference>
<feature type="region of interest" description="Disordered" evidence="1">
    <location>
        <begin position="165"/>
        <end position="184"/>
    </location>
</feature>
<dbReference type="PANTHER" id="PTHR45990:SF1">
    <property type="entry name" value="DNA REPAIR PROTEIN REV1"/>
    <property type="match status" value="1"/>
</dbReference>
<feature type="region of interest" description="Disordered" evidence="1">
    <location>
        <begin position="459"/>
        <end position="636"/>
    </location>
</feature>
<name>A0A4Y2AM78_ARAVE</name>
<dbReference type="PROSITE" id="PS50172">
    <property type="entry name" value="BRCT"/>
    <property type="match status" value="1"/>
</dbReference>
<dbReference type="GO" id="GO:0005634">
    <property type="term" value="C:nucleus"/>
    <property type="evidence" value="ECO:0007669"/>
    <property type="project" value="TreeGrafter"/>
</dbReference>
<dbReference type="InterPro" id="IPR043502">
    <property type="entry name" value="DNA/RNA_pol_sf"/>
</dbReference>
<feature type="compositionally biased region" description="Polar residues" evidence="1">
    <location>
        <begin position="544"/>
        <end position="572"/>
    </location>
</feature>
<evidence type="ECO:0000256" key="1">
    <source>
        <dbReference type="SAM" id="MobiDB-lite"/>
    </source>
</evidence>
<evidence type="ECO:0000313" key="4">
    <source>
        <dbReference type="Proteomes" id="UP000499080"/>
    </source>
</evidence>
<reference evidence="3 4" key="1">
    <citation type="journal article" date="2019" name="Sci. Rep.">
        <title>Orb-weaving spider Araneus ventricosus genome elucidates the spidroin gene catalogue.</title>
        <authorList>
            <person name="Kono N."/>
            <person name="Nakamura H."/>
            <person name="Ohtoshi R."/>
            <person name="Moran D.A.P."/>
            <person name="Shinohara A."/>
            <person name="Yoshida Y."/>
            <person name="Fujiwara M."/>
            <person name="Mori M."/>
            <person name="Tomita M."/>
            <person name="Arakawa K."/>
        </authorList>
    </citation>
    <scope>NUCLEOTIDE SEQUENCE [LARGE SCALE GENOMIC DNA]</scope>
</reference>
<dbReference type="PANTHER" id="PTHR45990">
    <property type="entry name" value="DNA REPAIR PROTEIN REV1"/>
    <property type="match status" value="1"/>
</dbReference>
<feature type="region of interest" description="Disordered" evidence="1">
    <location>
        <begin position="1"/>
        <end position="23"/>
    </location>
</feature>
<keyword evidence="4" id="KW-1185">Reference proteome</keyword>
<organism evidence="3 4">
    <name type="scientific">Araneus ventricosus</name>
    <name type="common">Orbweaver spider</name>
    <name type="synonym">Epeira ventricosa</name>
    <dbReference type="NCBI Taxonomy" id="182803"/>
    <lineage>
        <taxon>Eukaryota</taxon>
        <taxon>Metazoa</taxon>
        <taxon>Ecdysozoa</taxon>
        <taxon>Arthropoda</taxon>
        <taxon>Chelicerata</taxon>
        <taxon>Arachnida</taxon>
        <taxon>Araneae</taxon>
        <taxon>Araneomorphae</taxon>
        <taxon>Entelegynae</taxon>
        <taxon>Araneoidea</taxon>
        <taxon>Araneidae</taxon>
        <taxon>Araneus</taxon>
    </lineage>
</organism>
<dbReference type="Gene3D" id="3.30.70.270">
    <property type="match status" value="1"/>
</dbReference>
<dbReference type="InterPro" id="IPR001357">
    <property type="entry name" value="BRCT_dom"/>
</dbReference>
<dbReference type="Pfam" id="PF16589">
    <property type="entry name" value="BRCT_2"/>
    <property type="match status" value="1"/>
</dbReference>